<keyword evidence="5" id="KW-0862">Zinc</keyword>
<organism evidence="10 11">
    <name type="scientific">Colocasia esculenta</name>
    <name type="common">Wild taro</name>
    <name type="synonym">Arum esculentum</name>
    <dbReference type="NCBI Taxonomy" id="4460"/>
    <lineage>
        <taxon>Eukaryota</taxon>
        <taxon>Viridiplantae</taxon>
        <taxon>Streptophyta</taxon>
        <taxon>Embryophyta</taxon>
        <taxon>Tracheophyta</taxon>
        <taxon>Spermatophyta</taxon>
        <taxon>Magnoliopsida</taxon>
        <taxon>Liliopsida</taxon>
        <taxon>Araceae</taxon>
        <taxon>Aroideae</taxon>
        <taxon>Colocasieae</taxon>
        <taxon>Colocasia</taxon>
    </lineage>
</organism>
<evidence type="ECO:0000256" key="2">
    <source>
        <dbReference type="ARBA" id="ARBA00022723"/>
    </source>
</evidence>
<protein>
    <recommendedName>
        <fullName evidence="9">B box-type domain-containing protein</fullName>
    </recommendedName>
</protein>
<evidence type="ECO:0000259" key="9">
    <source>
        <dbReference type="SMART" id="SM00336"/>
    </source>
</evidence>
<feature type="domain" description="B box-type" evidence="9">
    <location>
        <begin position="115"/>
        <end position="157"/>
    </location>
</feature>
<dbReference type="GO" id="GO:0006355">
    <property type="term" value="P:regulation of DNA-templated transcription"/>
    <property type="evidence" value="ECO:0007669"/>
    <property type="project" value="TreeGrafter"/>
</dbReference>
<dbReference type="Proteomes" id="UP000652761">
    <property type="component" value="Unassembled WGS sequence"/>
</dbReference>
<evidence type="ECO:0000256" key="1">
    <source>
        <dbReference type="ARBA" id="ARBA00004123"/>
    </source>
</evidence>
<keyword evidence="2" id="KW-0479">Metal-binding</keyword>
<dbReference type="InterPro" id="IPR049808">
    <property type="entry name" value="CONSTANS-like_Bbox1"/>
</dbReference>
<keyword evidence="4" id="KW-0863">Zinc-finger</keyword>
<keyword evidence="7" id="KW-0804">Transcription</keyword>
<evidence type="ECO:0000313" key="10">
    <source>
        <dbReference type="EMBL" id="MQM06655.1"/>
    </source>
</evidence>
<evidence type="ECO:0000256" key="4">
    <source>
        <dbReference type="ARBA" id="ARBA00022771"/>
    </source>
</evidence>
<reference evidence="10" key="1">
    <citation type="submission" date="2017-07" db="EMBL/GenBank/DDBJ databases">
        <title>Taro Niue Genome Assembly and Annotation.</title>
        <authorList>
            <person name="Atibalentja N."/>
            <person name="Keating K."/>
            <person name="Fields C.J."/>
        </authorList>
    </citation>
    <scope>NUCLEOTIDE SEQUENCE</scope>
    <source>
        <strain evidence="10">Niue_2</strain>
        <tissue evidence="10">Leaf</tissue>
    </source>
</reference>
<dbReference type="GO" id="GO:0009640">
    <property type="term" value="P:photomorphogenesis"/>
    <property type="evidence" value="ECO:0007669"/>
    <property type="project" value="TreeGrafter"/>
</dbReference>
<dbReference type="PANTHER" id="PTHR31832">
    <property type="entry name" value="B-BOX ZINC FINGER PROTEIN 22"/>
    <property type="match status" value="1"/>
</dbReference>
<evidence type="ECO:0000256" key="3">
    <source>
        <dbReference type="ARBA" id="ARBA00022737"/>
    </source>
</evidence>
<sequence length="378" mass="41777">MGSKKKKRGRGRSGPHTSQEAIVANIAFVEFSFDCRRCDTLRLCVYSDNTLVEVYPSNELFITLGAKWLAERHVDLRFGTTPCVLLPPPEACIVPYCGFTNTSELLQQPLAQDISMEDVEASGYFFCLEDRALLCRKCDISIHSMNSFVSAHQRFLLTGVRVEHEPSEPILPFASEQSSPIPQARSLSKISLSLPLSGDKNEVFSQVSMNGSLPASRTAFFDGAMNTSMFDLPIDDLFGMDFNQSYGFTGHESPKADSGKLGSSEASQFYCPADAEQDLECESHVPDITQWAVPEIPSPPTASGLNWPRNFHHSAERSVFVPDVCASSFQDPPRHHQSPSAVKCRKQCSIFLCVITISTTMSGVRRPTLGIRLLTFDC</sequence>
<dbReference type="InterPro" id="IPR000315">
    <property type="entry name" value="Znf_B-box"/>
</dbReference>
<evidence type="ECO:0000256" key="6">
    <source>
        <dbReference type="ARBA" id="ARBA00023015"/>
    </source>
</evidence>
<keyword evidence="8" id="KW-0539">Nucleus</keyword>
<comment type="caution">
    <text evidence="10">The sequence shown here is derived from an EMBL/GenBank/DDBJ whole genome shotgun (WGS) entry which is preliminary data.</text>
</comment>
<keyword evidence="11" id="KW-1185">Reference proteome</keyword>
<keyword evidence="3" id="KW-0677">Repeat</keyword>
<dbReference type="SMART" id="SM00336">
    <property type="entry name" value="BBOX"/>
    <property type="match status" value="1"/>
</dbReference>
<dbReference type="CDD" id="cd19821">
    <property type="entry name" value="Bbox1_BBX-like"/>
    <property type="match status" value="1"/>
</dbReference>
<comment type="subcellular location">
    <subcellularLocation>
        <location evidence="1">Nucleus</location>
    </subcellularLocation>
</comment>
<gene>
    <name evidence="10" type="ORF">Taro_039484</name>
</gene>
<evidence type="ECO:0000313" key="11">
    <source>
        <dbReference type="Proteomes" id="UP000652761"/>
    </source>
</evidence>
<dbReference type="GO" id="GO:0005634">
    <property type="term" value="C:nucleus"/>
    <property type="evidence" value="ECO:0007669"/>
    <property type="project" value="UniProtKB-SubCell"/>
</dbReference>
<evidence type="ECO:0000256" key="5">
    <source>
        <dbReference type="ARBA" id="ARBA00022833"/>
    </source>
</evidence>
<dbReference type="OrthoDB" id="153872at2759"/>
<dbReference type="PANTHER" id="PTHR31832:SF68">
    <property type="entry name" value="B-BOX ZINC FINGER PROTEIN 22"/>
    <property type="match status" value="1"/>
</dbReference>
<dbReference type="AlphaFoldDB" id="A0A843WQA9"/>
<proteinExistence type="predicted"/>
<dbReference type="InterPro" id="IPR051979">
    <property type="entry name" value="B-box_zinc_finger"/>
</dbReference>
<accession>A0A843WQA9</accession>
<evidence type="ECO:0000256" key="8">
    <source>
        <dbReference type="ARBA" id="ARBA00023242"/>
    </source>
</evidence>
<keyword evidence="6" id="KW-0805">Transcription regulation</keyword>
<name>A0A843WQA9_COLES</name>
<dbReference type="GO" id="GO:0008270">
    <property type="term" value="F:zinc ion binding"/>
    <property type="evidence" value="ECO:0007669"/>
    <property type="project" value="UniProtKB-KW"/>
</dbReference>
<dbReference type="EMBL" id="NMUH01003683">
    <property type="protein sequence ID" value="MQM06655.1"/>
    <property type="molecule type" value="Genomic_DNA"/>
</dbReference>
<evidence type="ECO:0000256" key="7">
    <source>
        <dbReference type="ARBA" id="ARBA00023163"/>
    </source>
</evidence>